<reference evidence="2" key="2">
    <citation type="submission" date="2018-05" db="EMBL/GenBank/DDBJ databases">
        <title>OpunRS2 (Oryza punctata Reference Sequence Version 2).</title>
        <authorList>
            <person name="Zhang J."/>
            <person name="Kudrna D."/>
            <person name="Lee S."/>
            <person name="Talag J."/>
            <person name="Welchert J."/>
            <person name="Wing R.A."/>
        </authorList>
    </citation>
    <scope>NUCLEOTIDE SEQUENCE [LARGE SCALE GENOMIC DNA]</scope>
</reference>
<evidence type="ECO:0000313" key="3">
    <source>
        <dbReference type="Proteomes" id="UP000026962"/>
    </source>
</evidence>
<dbReference type="Gramene" id="OPUNC10G16150.1">
    <property type="protein sequence ID" value="OPUNC10G16150.1"/>
    <property type="gene ID" value="OPUNC10G16150"/>
</dbReference>
<reference evidence="2" key="1">
    <citation type="submission" date="2015-04" db="UniProtKB">
        <authorList>
            <consortium name="EnsemblPlants"/>
        </authorList>
    </citation>
    <scope>IDENTIFICATION</scope>
</reference>
<accession>A0A0E0MAG3</accession>
<protein>
    <submittedName>
        <fullName evidence="2">Uncharacterized protein</fullName>
    </submittedName>
</protein>
<evidence type="ECO:0000256" key="1">
    <source>
        <dbReference type="SAM" id="MobiDB-lite"/>
    </source>
</evidence>
<name>A0A0E0MAG3_ORYPU</name>
<proteinExistence type="predicted"/>
<sequence length="118" mass="13116">MAVSTPLVPRIRVQLPPCLLLLGANVTRRWPDTITDSPSRLHRLPTSLLSIAVPLPRHYSRLLGAAHTSPPPARCQHDTLTARRHRRRCLPASPSSATPPRCRRSPFASAISNEHKEE</sequence>
<evidence type="ECO:0000313" key="2">
    <source>
        <dbReference type="EnsemblPlants" id="OPUNC10G16150.1"/>
    </source>
</evidence>
<dbReference type="EnsemblPlants" id="OPUNC10G16150.1">
    <property type="protein sequence ID" value="OPUNC10G16150.1"/>
    <property type="gene ID" value="OPUNC10G16150"/>
</dbReference>
<organism evidence="2">
    <name type="scientific">Oryza punctata</name>
    <name type="common">Red rice</name>
    <dbReference type="NCBI Taxonomy" id="4537"/>
    <lineage>
        <taxon>Eukaryota</taxon>
        <taxon>Viridiplantae</taxon>
        <taxon>Streptophyta</taxon>
        <taxon>Embryophyta</taxon>
        <taxon>Tracheophyta</taxon>
        <taxon>Spermatophyta</taxon>
        <taxon>Magnoliopsida</taxon>
        <taxon>Liliopsida</taxon>
        <taxon>Poales</taxon>
        <taxon>Poaceae</taxon>
        <taxon>BOP clade</taxon>
        <taxon>Oryzoideae</taxon>
        <taxon>Oryzeae</taxon>
        <taxon>Oryzinae</taxon>
        <taxon>Oryza</taxon>
    </lineage>
</organism>
<dbReference type="HOGENOM" id="CLU_2076900_0_0_1"/>
<feature type="region of interest" description="Disordered" evidence="1">
    <location>
        <begin position="86"/>
        <end position="118"/>
    </location>
</feature>
<dbReference type="Proteomes" id="UP000026962">
    <property type="component" value="Chromosome 10"/>
</dbReference>
<keyword evidence="3" id="KW-1185">Reference proteome</keyword>
<dbReference type="AlphaFoldDB" id="A0A0E0MAG3"/>